<dbReference type="InterPro" id="IPR013324">
    <property type="entry name" value="RNA_pol_sigma_r3/r4-like"/>
</dbReference>
<dbReference type="SUPFAM" id="SSF88946">
    <property type="entry name" value="Sigma2 domain of RNA polymerase sigma factors"/>
    <property type="match status" value="1"/>
</dbReference>
<dbReference type="GO" id="GO:0003677">
    <property type="term" value="F:DNA binding"/>
    <property type="evidence" value="ECO:0007669"/>
    <property type="project" value="InterPro"/>
</dbReference>
<dbReference type="CDD" id="cd06171">
    <property type="entry name" value="Sigma70_r4"/>
    <property type="match status" value="1"/>
</dbReference>
<evidence type="ECO:0000256" key="2">
    <source>
        <dbReference type="ARBA" id="ARBA00023015"/>
    </source>
</evidence>
<sequence length="214" mass="23441">MNALLTAPAPGVTRRPDPSHYRVAVVAADEDSRDADDAAIAAAWASGDGTALRQAFEQFGTLVFTYCMRSLGDRDAAADCSQEVFISAWRSRDRFDPSKGTLAGWLMGIARYRVVDAHRRRSSTPTPDVDVTDAKGDAVEDAHPDQLADQLLVQRALETLSPRARQVVELAFWSDMTHTEIAERLDLPLGTVKSDVRRALQRLRPHLEGGGTDV</sequence>
<reference evidence="7 8" key="1">
    <citation type="submission" date="2019-11" db="EMBL/GenBank/DDBJ databases">
        <authorList>
            <person name="He Y."/>
        </authorList>
    </citation>
    <scope>NUCLEOTIDE SEQUENCE [LARGE SCALE GENOMIC DNA]</scope>
    <source>
        <strain evidence="7 8">SCSIO 58843</strain>
    </source>
</reference>
<keyword evidence="2" id="KW-0805">Transcription regulation</keyword>
<proteinExistence type="inferred from homology"/>
<protein>
    <submittedName>
        <fullName evidence="7">Sigma-70 family RNA polymerase sigma factor</fullName>
    </submittedName>
</protein>
<feature type="domain" description="RNA polymerase sigma factor 70 region 4 type 2" evidence="6">
    <location>
        <begin position="152"/>
        <end position="203"/>
    </location>
</feature>
<gene>
    <name evidence="7" type="ORF">GH723_13045</name>
</gene>
<dbReference type="InterPro" id="IPR007627">
    <property type="entry name" value="RNA_pol_sigma70_r2"/>
</dbReference>
<dbReference type="Pfam" id="PF08281">
    <property type="entry name" value="Sigma70_r4_2"/>
    <property type="match status" value="1"/>
</dbReference>
<dbReference type="PANTHER" id="PTHR43133">
    <property type="entry name" value="RNA POLYMERASE ECF-TYPE SIGMA FACTO"/>
    <property type="match status" value="1"/>
</dbReference>
<dbReference type="AlphaFoldDB" id="A0A5Q2RGK4"/>
<dbReference type="InterPro" id="IPR013325">
    <property type="entry name" value="RNA_pol_sigma_r2"/>
</dbReference>
<dbReference type="InterPro" id="IPR013249">
    <property type="entry name" value="RNA_pol_sigma70_r4_t2"/>
</dbReference>
<evidence type="ECO:0000313" key="7">
    <source>
        <dbReference type="EMBL" id="QGG95949.1"/>
    </source>
</evidence>
<evidence type="ECO:0000256" key="3">
    <source>
        <dbReference type="ARBA" id="ARBA00023082"/>
    </source>
</evidence>
<dbReference type="Gene3D" id="1.10.1740.10">
    <property type="match status" value="1"/>
</dbReference>
<evidence type="ECO:0000313" key="8">
    <source>
        <dbReference type="Proteomes" id="UP000334019"/>
    </source>
</evidence>
<accession>A0A5Q2RGK4</accession>
<name>A0A5Q2RGK4_9ACTN</name>
<keyword evidence="4" id="KW-0804">Transcription</keyword>
<dbReference type="GO" id="GO:0006352">
    <property type="term" value="P:DNA-templated transcription initiation"/>
    <property type="evidence" value="ECO:0007669"/>
    <property type="project" value="InterPro"/>
</dbReference>
<dbReference type="NCBIfam" id="TIGR02937">
    <property type="entry name" value="sigma70-ECF"/>
    <property type="match status" value="1"/>
</dbReference>
<dbReference type="InterPro" id="IPR014284">
    <property type="entry name" value="RNA_pol_sigma-70_dom"/>
</dbReference>
<feature type="domain" description="RNA polymerase sigma-70 region 2" evidence="5">
    <location>
        <begin position="56"/>
        <end position="123"/>
    </location>
</feature>
<dbReference type="EMBL" id="CP045851">
    <property type="protein sequence ID" value="QGG95949.1"/>
    <property type="molecule type" value="Genomic_DNA"/>
</dbReference>
<evidence type="ECO:0000259" key="6">
    <source>
        <dbReference type="Pfam" id="PF08281"/>
    </source>
</evidence>
<dbReference type="Gene3D" id="1.10.10.10">
    <property type="entry name" value="Winged helix-like DNA-binding domain superfamily/Winged helix DNA-binding domain"/>
    <property type="match status" value="1"/>
</dbReference>
<evidence type="ECO:0000259" key="5">
    <source>
        <dbReference type="Pfam" id="PF04542"/>
    </source>
</evidence>
<keyword evidence="3" id="KW-0731">Sigma factor</keyword>
<dbReference type="KEGG" id="atq:GH723_13045"/>
<evidence type="ECO:0000256" key="4">
    <source>
        <dbReference type="ARBA" id="ARBA00023163"/>
    </source>
</evidence>
<dbReference type="InterPro" id="IPR036388">
    <property type="entry name" value="WH-like_DNA-bd_sf"/>
</dbReference>
<keyword evidence="8" id="KW-1185">Reference proteome</keyword>
<evidence type="ECO:0000256" key="1">
    <source>
        <dbReference type="ARBA" id="ARBA00010641"/>
    </source>
</evidence>
<dbReference type="Proteomes" id="UP000334019">
    <property type="component" value="Chromosome"/>
</dbReference>
<organism evidence="7 8">
    <name type="scientific">Actinomarinicola tropica</name>
    <dbReference type="NCBI Taxonomy" id="2789776"/>
    <lineage>
        <taxon>Bacteria</taxon>
        <taxon>Bacillati</taxon>
        <taxon>Actinomycetota</taxon>
        <taxon>Acidimicrobiia</taxon>
        <taxon>Acidimicrobiales</taxon>
        <taxon>Iamiaceae</taxon>
        <taxon>Actinomarinicola</taxon>
    </lineage>
</organism>
<dbReference type="GO" id="GO:0016987">
    <property type="term" value="F:sigma factor activity"/>
    <property type="evidence" value="ECO:0007669"/>
    <property type="project" value="UniProtKB-KW"/>
</dbReference>
<dbReference type="Pfam" id="PF04542">
    <property type="entry name" value="Sigma70_r2"/>
    <property type="match status" value="1"/>
</dbReference>
<dbReference type="SUPFAM" id="SSF88659">
    <property type="entry name" value="Sigma3 and sigma4 domains of RNA polymerase sigma factors"/>
    <property type="match status" value="1"/>
</dbReference>
<dbReference type="InterPro" id="IPR039425">
    <property type="entry name" value="RNA_pol_sigma-70-like"/>
</dbReference>
<dbReference type="PANTHER" id="PTHR43133:SF62">
    <property type="entry name" value="RNA POLYMERASE SIGMA FACTOR SIGZ"/>
    <property type="match status" value="1"/>
</dbReference>
<comment type="similarity">
    <text evidence="1">Belongs to the sigma-70 factor family. ECF subfamily.</text>
</comment>